<keyword evidence="3" id="KW-0472">Membrane</keyword>
<evidence type="ECO:0000256" key="3">
    <source>
        <dbReference type="ARBA" id="ARBA00023136"/>
    </source>
</evidence>
<feature type="domain" description="V-SNARE coiled-coil homology" evidence="10">
    <location>
        <begin position="140"/>
        <end position="201"/>
    </location>
</feature>
<dbReference type="InterPro" id="IPR042855">
    <property type="entry name" value="V_SNARE_CC"/>
</dbReference>
<dbReference type="SUPFAM" id="SSF58038">
    <property type="entry name" value="SNARE fusion complex"/>
    <property type="match status" value="1"/>
</dbReference>
<keyword evidence="12" id="KW-1185">Reference proteome</keyword>
<sequence>MKLVALEVFYKEPSTAKVTQLYAAHDLSTFSFFQRSSVKEFMNFTSKLIVERTTVGARASVKEKDYLCHVFVQSDGLSAVVIADHEYPQRVAHSFINKVLDEFTKINPPSSWKTAAPGSLQFPNGESLLSQYQNPRESDALSRVQAEVDETKVILHQTLEAMLNRGEKLDDLVAKSEDLSGQSKAFYTTVSEPYVIQGFFF</sequence>
<dbReference type="OrthoDB" id="27923at2759"/>
<dbReference type="Pfam" id="PF00957">
    <property type="entry name" value="Synaptobrevin"/>
    <property type="match status" value="1"/>
</dbReference>
<evidence type="ECO:0000259" key="9">
    <source>
        <dbReference type="PROSITE" id="PS50859"/>
    </source>
</evidence>
<keyword evidence="6" id="KW-0636">Prenylation</keyword>
<reference evidence="11" key="1">
    <citation type="submission" date="2020-06" db="EMBL/GenBank/DDBJ databases">
        <title>Draft genome of Bugula neritina, a colonial animal packing powerful symbionts and potential medicines.</title>
        <authorList>
            <person name="Rayko M."/>
        </authorList>
    </citation>
    <scope>NUCLEOTIDE SEQUENCE [LARGE SCALE GENOMIC DNA]</scope>
    <source>
        <strain evidence="11">Kwan_BN1</strain>
    </source>
</reference>
<name>A0A7J7K1U4_BUGNE</name>
<dbReference type="SMART" id="SM01270">
    <property type="entry name" value="Longin"/>
    <property type="match status" value="1"/>
</dbReference>
<dbReference type="AlphaFoldDB" id="A0A7J7K1U4"/>
<dbReference type="PROSITE" id="PS50892">
    <property type="entry name" value="V_SNARE"/>
    <property type="match status" value="1"/>
</dbReference>
<dbReference type="PANTHER" id="PTHR45806:SF1">
    <property type="entry name" value="SYNAPTOBREVIN HOMOLOG YKT6"/>
    <property type="match status" value="1"/>
</dbReference>
<protein>
    <submittedName>
        <fullName evidence="11">YKT6</fullName>
    </submittedName>
</protein>
<evidence type="ECO:0000256" key="8">
    <source>
        <dbReference type="PROSITE-ProRule" id="PRU00290"/>
    </source>
</evidence>
<comment type="subcellular location">
    <subcellularLocation>
        <location evidence="7">Endomembrane system</location>
        <topology evidence="7">Lipid-anchor</topology>
        <orientation evidence="7">Cytoplasmic side</orientation>
    </subcellularLocation>
</comment>
<feature type="domain" description="Longin" evidence="9">
    <location>
        <begin position="8"/>
        <end position="128"/>
    </location>
</feature>
<keyword evidence="8" id="KW-0175">Coiled coil</keyword>
<accession>A0A7J7K1U4</accession>
<evidence type="ECO:0000313" key="11">
    <source>
        <dbReference type="EMBL" id="KAF6032599.1"/>
    </source>
</evidence>
<dbReference type="Pfam" id="PF13774">
    <property type="entry name" value="Longin"/>
    <property type="match status" value="1"/>
</dbReference>
<dbReference type="PROSITE" id="PS50859">
    <property type="entry name" value="LONGIN"/>
    <property type="match status" value="1"/>
</dbReference>
<proteinExistence type="inferred from homology"/>
<dbReference type="CDD" id="cd14824">
    <property type="entry name" value="Longin"/>
    <property type="match status" value="1"/>
</dbReference>
<evidence type="ECO:0000256" key="1">
    <source>
        <dbReference type="ARBA" id="ARBA00008025"/>
    </source>
</evidence>
<organism evidence="11 12">
    <name type="scientific">Bugula neritina</name>
    <name type="common">Brown bryozoan</name>
    <name type="synonym">Sertularia neritina</name>
    <dbReference type="NCBI Taxonomy" id="10212"/>
    <lineage>
        <taxon>Eukaryota</taxon>
        <taxon>Metazoa</taxon>
        <taxon>Spiralia</taxon>
        <taxon>Lophotrochozoa</taxon>
        <taxon>Bryozoa</taxon>
        <taxon>Gymnolaemata</taxon>
        <taxon>Cheilostomatida</taxon>
        <taxon>Flustrina</taxon>
        <taxon>Buguloidea</taxon>
        <taxon>Bugulidae</taxon>
        <taxon>Bugula</taxon>
    </lineage>
</organism>
<evidence type="ECO:0000256" key="5">
    <source>
        <dbReference type="ARBA" id="ARBA00023288"/>
    </source>
</evidence>
<dbReference type="Gene3D" id="3.30.450.50">
    <property type="entry name" value="Longin domain"/>
    <property type="match status" value="1"/>
</dbReference>
<dbReference type="GO" id="GO:0005794">
    <property type="term" value="C:Golgi apparatus"/>
    <property type="evidence" value="ECO:0007669"/>
    <property type="project" value="TreeGrafter"/>
</dbReference>
<evidence type="ECO:0000256" key="6">
    <source>
        <dbReference type="ARBA" id="ARBA00023289"/>
    </source>
</evidence>
<gene>
    <name evidence="11" type="ORF">EB796_009071</name>
</gene>
<evidence type="ECO:0000259" key="10">
    <source>
        <dbReference type="PROSITE" id="PS50892"/>
    </source>
</evidence>
<evidence type="ECO:0000256" key="7">
    <source>
        <dbReference type="ARBA" id="ARBA00046278"/>
    </source>
</evidence>
<evidence type="ECO:0000256" key="2">
    <source>
        <dbReference type="ARBA" id="ARBA00022481"/>
    </source>
</evidence>
<dbReference type="Proteomes" id="UP000593567">
    <property type="component" value="Unassembled WGS sequence"/>
</dbReference>
<keyword evidence="2" id="KW-0488">Methylation</keyword>
<comment type="caution">
    <text evidence="11">The sequence shown here is derived from an EMBL/GenBank/DDBJ whole genome shotgun (WGS) entry which is preliminary data.</text>
</comment>
<evidence type="ECO:0000313" key="12">
    <source>
        <dbReference type="Proteomes" id="UP000593567"/>
    </source>
</evidence>
<evidence type="ECO:0000256" key="4">
    <source>
        <dbReference type="ARBA" id="ARBA00023139"/>
    </source>
</evidence>
<dbReference type="Gene3D" id="1.20.5.110">
    <property type="match status" value="1"/>
</dbReference>
<dbReference type="GO" id="GO:0005484">
    <property type="term" value="F:SNAP receptor activity"/>
    <property type="evidence" value="ECO:0007669"/>
    <property type="project" value="TreeGrafter"/>
</dbReference>
<comment type="similarity">
    <text evidence="1">Belongs to the synaptobrevin family.</text>
</comment>
<dbReference type="EMBL" id="VXIV02001496">
    <property type="protein sequence ID" value="KAF6032599.1"/>
    <property type="molecule type" value="Genomic_DNA"/>
</dbReference>
<dbReference type="InterPro" id="IPR010908">
    <property type="entry name" value="Longin_dom"/>
</dbReference>
<keyword evidence="5" id="KW-0449">Lipoprotein</keyword>
<dbReference type="PANTHER" id="PTHR45806">
    <property type="entry name" value="SYNAPTOBREVIN HOMOLOG YKT6"/>
    <property type="match status" value="1"/>
</dbReference>
<dbReference type="SUPFAM" id="SSF64356">
    <property type="entry name" value="SNARE-like"/>
    <property type="match status" value="1"/>
</dbReference>
<dbReference type="InterPro" id="IPR011012">
    <property type="entry name" value="Longin-like_dom_sf"/>
</dbReference>
<keyword evidence="4" id="KW-0564">Palmitate</keyword>
<dbReference type="GO" id="GO:0006888">
    <property type="term" value="P:endoplasmic reticulum to Golgi vesicle-mediated transport"/>
    <property type="evidence" value="ECO:0007669"/>
    <property type="project" value="TreeGrafter"/>
</dbReference>